<dbReference type="OrthoDB" id="10051786at2759"/>
<dbReference type="InterPro" id="IPR023346">
    <property type="entry name" value="Lysozyme-like_dom_sf"/>
</dbReference>
<accession>A0A443S510</accession>
<feature type="chain" id="PRO_5019319983" evidence="3">
    <location>
        <begin position="20"/>
        <end position="235"/>
    </location>
</feature>
<dbReference type="GO" id="GO:0004568">
    <property type="term" value="F:chitinase activity"/>
    <property type="evidence" value="ECO:0007669"/>
    <property type="project" value="InterPro"/>
</dbReference>
<protein>
    <submittedName>
        <fullName evidence="5">Putative endochitinase 3-like protein</fullName>
    </submittedName>
</protein>
<dbReference type="GO" id="GO:0006032">
    <property type="term" value="P:chitin catabolic process"/>
    <property type="evidence" value="ECO:0007669"/>
    <property type="project" value="InterPro"/>
</dbReference>
<dbReference type="Pfam" id="PF00182">
    <property type="entry name" value="Glyco_hydro_19"/>
    <property type="match status" value="1"/>
</dbReference>
<evidence type="ECO:0000256" key="3">
    <source>
        <dbReference type="SAM" id="SignalP"/>
    </source>
</evidence>
<keyword evidence="6" id="KW-1185">Reference proteome</keyword>
<dbReference type="GO" id="GO:0016998">
    <property type="term" value="P:cell wall macromolecule catabolic process"/>
    <property type="evidence" value="ECO:0007669"/>
    <property type="project" value="InterPro"/>
</dbReference>
<dbReference type="EMBL" id="NCKV01008433">
    <property type="protein sequence ID" value="RWS22571.1"/>
    <property type="molecule type" value="Genomic_DNA"/>
</dbReference>
<proteinExistence type="predicted"/>
<evidence type="ECO:0000256" key="1">
    <source>
        <dbReference type="ARBA" id="ARBA00022821"/>
    </source>
</evidence>
<dbReference type="VEuPathDB" id="VectorBase:LDEU009469"/>
<feature type="domain" description="Glycoside hydrolase family 19 catalytic" evidence="4">
    <location>
        <begin position="63"/>
        <end position="177"/>
    </location>
</feature>
<keyword evidence="3" id="KW-0732">Signal</keyword>
<dbReference type="Proteomes" id="UP000288716">
    <property type="component" value="Unassembled WGS sequence"/>
</dbReference>
<dbReference type="Gene3D" id="1.10.530.10">
    <property type="match status" value="1"/>
</dbReference>
<evidence type="ECO:0000259" key="4">
    <source>
        <dbReference type="Pfam" id="PF00182"/>
    </source>
</evidence>
<dbReference type="CDD" id="cd00325">
    <property type="entry name" value="chitinase_GH19"/>
    <property type="match status" value="1"/>
</dbReference>
<keyword evidence="1" id="KW-0611">Plant defense</keyword>
<dbReference type="SUPFAM" id="SSF53955">
    <property type="entry name" value="Lysozyme-like"/>
    <property type="match status" value="1"/>
</dbReference>
<evidence type="ECO:0000313" key="6">
    <source>
        <dbReference type="Proteomes" id="UP000288716"/>
    </source>
</evidence>
<sequence>MNIFILLFSLLFFYKQIKCEKCKYYNQFAHIVYSVFVVGISFVDFKKAAKLCCKGNPSKQQYNAFVAAEHAGDISTKVEMAMFIAQVLHESVCLKYKEEIGCKPASRCARYENKFGDKSKVYFGRGYIQLTGRANYKAASAALFPKDKNKLLKNPEQVATDENVAWLTAFWYWKTRVHILSGVRDGQFGRTTIGINGGECKIANLRGRAINRFNCYIKVLSALKMKEKADPRGCY</sequence>
<dbReference type="PANTHER" id="PTHR22595:SF79">
    <property type="entry name" value="CHITINASE 12"/>
    <property type="match status" value="1"/>
</dbReference>
<gene>
    <name evidence="5" type="ORF">B4U80_01700</name>
</gene>
<dbReference type="STRING" id="299467.A0A443S510"/>
<name>A0A443S510_9ACAR</name>
<comment type="caution">
    <text evidence="5">The sequence shown here is derived from an EMBL/GenBank/DDBJ whole genome shotgun (WGS) entry which is preliminary data.</text>
</comment>
<keyword evidence="2" id="KW-1015">Disulfide bond</keyword>
<dbReference type="AlphaFoldDB" id="A0A443S510"/>
<reference evidence="5 6" key="1">
    <citation type="journal article" date="2018" name="Gigascience">
        <title>Genomes of trombidid mites reveal novel predicted allergens and laterally-transferred genes associated with secondary metabolism.</title>
        <authorList>
            <person name="Dong X."/>
            <person name="Chaisiri K."/>
            <person name="Xia D."/>
            <person name="Armstrong S.D."/>
            <person name="Fang Y."/>
            <person name="Donnelly M.J."/>
            <person name="Kadowaki T."/>
            <person name="McGarry J.W."/>
            <person name="Darby A.C."/>
            <person name="Makepeace B.L."/>
        </authorList>
    </citation>
    <scope>NUCLEOTIDE SEQUENCE [LARGE SCALE GENOMIC DNA]</scope>
    <source>
        <strain evidence="5">UoL-UT</strain>
    </source>
</reference>
<evidence type="ECO:0000313" key="5">
    <source>
        <dbReference type="EMBL" id="RWS22571.1"/>
    </source>
</evidence>
<feature type="signal peptide" evidence="3">
    <location>
        <begin position="1"/>
        <end position="19"/>
    </location>
</feature>
<organism evidence="5 6">
    <name type="scientific">Leptotrombidium deliense</name>
    <dbReference type="NCBI Taxonomy" id="299467"/>
    <lineage>
        <taxon>Eukaryota</taxon>
        <taxon>Metazoa</taxon>
        <taxon>Ecdysozoa</taxon>
        <taxon>Arthropoda</taxon>
        <taxon>Chelicerata</taxon>
        <taxon>Arachnida</taxon>
        <taxon>Acari</taxon>
        <taxon>Acariformes</taxon>
        <taxon>Trombidiformes</taxon>
        <taxon>Prostigmata</taxon>
        <taxon>Anystina</taxon>
        <taxon>Parasitengona</taxon>
        <taxon>Trombiculoidea</taxon>
        <taxon>Trombiculidae</taxon>
        <taxon>Leptotrombidium</taxon>
    </lineage>
</organism>
<dbReference type="GO" id="GO:0006952">
    <property type="term" value="P:defense response"/>
    <property type="evidence" value="ECO:0007669"/>
    <property type="project" value="UniProtKB-KW"/>
</dbReference>
<evidence type="ECO:0000256" key="2">
    <source>
        <dbReference type="ARBA" id="ARBA00023157"/>
    </source>
</evidence>
<dbReference type="PANTHER" id="PTHR22595">
    <property type="entry name" value="CHITINASE-RELATED"/>
    <property type="match status" value="1"/>
</dbReference>
<dbReference type="InterPro" id="IPR000726">
    <property type="entry name" value="Glyco_hydro_19_cat"/>
</dbReference>